<proteinExistence type="predicted"/>
<name>A0A2P6SHQ8_ROSCH</name>
<evidence type="ECO:0000313" key="1">
    <source>
        <dbReference type="EMBL" id="PRQ58176.1"/>
    </source>
</evidence>
<accession>A0A2P6SHQ8</accession>
<protein>
    <submittedName>
        <fullName evidence="1">Uncharacterized protein</fullName>
    </submittedName>
</protein>
<dbReference type="EMBL" id="PDCK01000039">
    <property type="protein sequence ID" value="PRQ58176.1"/>
    <property type="molecule type" value="Genomic_DNA"/>
</dbReference>
<dbReference type="AlphaFoldDB" id="A0A2P6SHQ8"/>
<organism evidence="1 2">
    <name type="scientific">Rosa chinensis</name>
    <name type="common">China rose</name>
    <dbReference type="NCBI Taxonomy" id="74649"/>
    <lineage>
        <taxon>Eukaryota</taxon>
        <taxon>Viridiplantae</taxon>
        <taxon>Streptophyta</taxon>
        <taxon>Embryophyta</taxon>
        <taxon>Tracheophyta</taxon>
        <taxon>Spermatophyta</taxon>
        <taxon>Magnoliopsida</taxon>
        <taxon>eudicotyledons</taxon>
        <taxon>Gunneridae</taxon>
        <taxon>Pentapetalae</taxon>
        <taxon>rosids</taxon>
        <taxon>fabids</taxon>
        <taxon>Rosales</taxon>
        <taxon>Rosaceae</taxon>
        <taxon>Rosoideae</taxon>
        <taxon>Rosoideae incertae sedis</taxon>
        <taxon>Rosa</taxon>
    </lineage>
</organism>
<dbReference type="Proteomes" id="UP000238479">
    <property type="component" value="Chromosome 1"/>
</dbReference>
<keyword evidence="2" id="KW-1185">Reference proteome</keyword>
<gene>
    <name evidence="1" type="ORF">RchiOBHm_Chr1g0356401</name>
</gene>
<reference evidence="1 2" key="1">
    <citation type="journal article" date="2018" name="Nat. Genet.">
        <title>The Rosa genome provides new insights in the design of modern roses.</title>
        <authorList>
            <person name="Bendahmane M."/>
        </authorList>
    </citation>
    <scope>NUCLEOTIDE SEQUENCE [LARGE SCALE GENOMIC DNA]</scope>
    <source>
        <strain evidence="2">cv. Old Blush</strain>
    </source>
</reference>
<comment type="caution">
    <text evidence="1">The sequence shown here is derived from an EMBL/GenBank/DDBJ whole genome shotgun (WGS) entry which is preliminary data.</text>
</comment>
<dbReference type="Gramene" id="PRQ58176">
    <property type="protein sequence ID" value="PRQ58176"/>
    <property type="gene ID" value="RchiOBHm_Chr1g0356401"/>
</dbReference>
<sequence length="54" mass="5972">MLMLLEPNIGKPSTKAPVGNEFTRGFFKLKLQVFKLSPRLQQAIVVKISTITAA</sequence>
<evidence type="ECO:0000313" key="2">
    <source>
        <dbReference type="Proteomes" id="UP000238479"/>
    </source>
</evidence>